<dbReference type="PANTHER" id="PTHR30026:SF20">
    <property type="entry name" value="OUTER MEMBRANE PROTEIN TOLC"/>
    <property type="match status" value="1"/>
</dbReference>
<dbReference type="PANTHER" id="PTHR30026">
    <property type="entry name" value="OUTER MEMBRANE PROTEIN TOLC"/>
    <property type="match status" value="1"/>
</dbReference>
<accession>A0A6B2R3R2</accession>
<dbReference type="GO" id="GO:1990281">
    <property type="term" value="C:efflux pump complex"/>
    <property type="evidence" value="ECO:0007669"/>
    <property type="project" value="TreeGrafter"/>
</dbReference>
<evidence type="ECO:0000256" key="4">
    <source>
        <dbReference type="ARBA" id="ARBA00023136"/>
    </source>
</evidence>
<dbReference type="SUPFAM" id="SSF56954">
    <property type="entry name" value="Outer membrane efflux proteins (OEP)"/>
    <property type="match status" value="1"/>
</dbReference>
<comment type="subcellular location">
    <subcellularLocation>
        <location evidence="1">Cell outer membrane</location>
    </subcellularLocation>
</comment>
<organism evidence="6">
    <name type="scientific">Sheuella amnicola</name>
    <dbReference type="NCBI Taxonomy" id="2707330"/>
    <lineage>
        <taxon>Bacteria</taxon>
        <taxon>Pseudomonadati</taxon>
        <taxon>Pseudomonadota</taxon>
        <taxon>Betaproteobacteria</taxon>
        <taxon>Burkholderiales</taxon>
        <taxon>Alcaligenaceae</taxon>
        <taxon>Sheuella</taxon>
    </lineage>
</organism>
<protein>
    <submittedName>
        <fullName evidence="6">TolC family protein</fullName>
    </submittedName>
</protein>
<dbReference type="GO" id="GO:0015288">
    <property type="term" value="F:porin activity"/>
    <property type="evidence" value="ECO:0007669"/>
    <property type="project" value="TreeGrafter"/>
</dbReference>
<dbReference type="RefSeq" id="WP_163655795.1">
    <property type="nucleotide sequence ID" value="NZ_JAAGRN010000008.1"/>
</dbReference>
<sequence length="518" mass="57456">MTPKPITLEEQKELLQADHLNARINVEPVGKHLGLNEAVARGLKHNLDYRLKLMEQAIAFGIADLSNYDMLPKLAANAGYNYRNNYFITYATGAETGNPSLSEPFISSAKDYAIGGLSLSWNLLDFGVSYFNAQQNADKILVASERRRRSMHLLIQDIQAAYLRAASAQHIQSQLLKTISDANQALGNSRKGEQDGLKSPLEALKFRKSLLDNVKILETISQELASAMVDLNQLINQPPNAAYALENPDEIVPPFAFKQTAIEEFEIRALAHNADLKESIYNARIAVLETRKSLLKLLPGLNLNIGPQASSNTYYINKNWVEGAAQLSFNLWNLVTAPAAKRLSEANEEWVKHKRMMVQMALIGQVYVARQQLENAETLYLRSAEIDEVDTRIAIITSDKENEGSVSDAEKVAANASAVISKLRKHQALTQFFLASGKLQSTTGLEPDLDSLNSVSLEELTNAIGKSFEQWNSGKLPAVNLTMEVEHPVESVVQIEEVVHESTSKRQFKNTSKKAAKK</sequence>
<keyword evidence="5" id="KW-0998">Cell outer membrane</keyword>
<keyword evidence="3" id="KW-0812">Transmembrane</keyword>
<evidence type="ECO:0000256" key="2">
    <source>
        <dbReference type="ARBA" id="ARBA00022452"/>
    </source>
</evidence>
<evidence type="ECO:0000313" key="6">
    <source>
        <dbReference type="EMBL" id="NDY84029.1"/>
    </source>
</evidence>
<gene>
    <name evidence="6" type="ORF">G3I67_12390</name>
</gene>
<reference evidence="6" key="1">
    <citation type="submission" date="2020-02" db="EMBL/GenBank/DDBJ databases">
        <authorList>
            <person name="Chen W.-M."/>
        </authorList>
    </citation>
    <scope>NUCLEOTIDE SEQUENCE</scope>
    <source>
        <strain evidence="6">NBD-18</strain>
    </source>
</reference>
<dbReference type="AlphaFoldDB" id="A0A6B2R3R2"/>
<evidence type="ECO:0000256" key="5">
    <source>
        <dbReference type="ARBA" id="ARBA00023237"/>
    </source>
</evidence>
<name>A0A6B2R3R2_9BURK</name>
<dbReference type="EMBL" id="JAAGRN010000008">
    <property type="protein sequence ID" value="NDY84029.1"/>
    <property type="molecule type" value="Genomic_DNA"/>
</dbReference>
<dbReference type="InterPro" id="IPR051906">
    <property type="entry name" value="TolC-like"/>
</dbReference>
<evidence type="ECO:0000256" key="3">
    <source>
        <dbReference type="ARBA" id="ARBA00022692"/>
    </source>
</evidence>
<dbReference type="GO" id="GO:0009279">
    <property type="term" value="C:cell outer membrane"/>
    <property type="evidence" value="ECO:0007669"/>
    <property type="project" value="UniProtKB-SubCell"/>
</dbReference>
<dbReference type="Gene3D" id="1.20.1600.10">
    <property type="entry name" value="Outer membrane efflux proteins (OEP)"/>
    <property type="match status" value="1"/>
</dbReference>
<evidence type="ECO:0000256" key="1">
    <source>
        <dbReference type="ARBA" id="ARBA00004442"/>
    </source>
</evidence>
<dbReference type="GO" id="GO:0015562">
    <property type="term" value="F:efflux transmembrane transporter activity"/>
    <property type="evidence" value="ECO:0007669"/>
    <property type="project" value="InterPro"/>
</dbReference>
<keyword evidence="2" id="KW-1134">Transmembrane beta strand</keyword>
<keyword evidence="4" id="KW-0472">Membrane</keyword>
<proteinExistence type="predicted"/>
<comment type="caution">
    <text evidence="6">The sequence shown here is derived from an EMBL/GenBank/DDBJ whole genome shotgun (WGS) entry which is preliminary data.</text>
</comment>